<dbReference type="PANTHER" id="PTHR31817">
    <property type="match status" value="1"/>
</dbReference>
<organism evidence="5 6">
    <name type="scientific">Stylonychia lemnae</name>
    <name type="common">Ciliate</name>
    <dbReference type="NCBI Taxonomy" id="5949"/>
    <lineage>
        <taxon>Eukaryota</taxon>
        <taxon>Sar</taxon>
        <taxon>Alveolata</taxon>
        <taxon>Ciliophora</taxon>
        <taxon>Intramacronucleata</taxon>
        <taxon>Spirotrichea</taxon>
        <taxon>Stichotrichia</taxon>
        <taxon>Sporadotrichida</taxon>
        <taxon>Oxytrichidae</taxon>
        <taxon>Stylonychinae</taxon>
        <taxon>Stylonychia</taxon>
    </lineage>
</organism>
<dbReference type="AlphaFoldDB" id="A0A078B4R2"/>
<proteinExistence type="predicted"/>
<dbReference type="OrthoDB" id="449345at2759"/>
<evidence type="ECO:0000313" key="6">
    <source>
        <dbReference type="Proteomes" id="UP000039865"/>
    </source>
</evidence>
<evidence type="ECO:0000256" key="1">
    <source>
        <dbReference type="ARBA" id="ARBA00001947"/>
    </source>
</evidence>
<dbReference type="Proteomes" id="UP000039865">
    <property type="component" value="Unassembled WGS sequence"/>
</dbReference>
<evidence type="ECO:0000313" key="5">
    <source>
        <dbReference type="EMBL" id="CDW88508.1"/>
    </source>
</evidence>
<dbReference type="SMART" id="SM01154">
    <property type="entry name" value="DUF1704"/>
    <property type="match status" value="1"/>
</dbReference>
<evidence type="ECO:0000256" key="4">
    <source>
        <dbReference type="ARBA" id="ARBA00023049"/>
    </source>
</evidence>
<sequence>MSVTQLNLISSNDIQKHTLSKTNSKNLFNQTCSNGQLVLPVQTDKMVSYQSFSPANLIRQDNKKMQMNTSMRDLTDKKAPHQVLKQKYLRQKYGQQRHQYDGRQVLNPVQIVNQEEYQELIKQELNSKKMIVAGFNQNITRTDNNQNAISPSRTLPSGRVEQIKYLQQNQLLDYIAHEMGVIEEPLIYLDKNNNNLLRSFEQSPKTLAGNNNPPPSLMICSISSYLKTQNNLNAQINDNLMLSPSQTNLSRDRNEVLNMMHVNDTENDIDSEDDQSECVSEKSHDVPEILDTNRTQDQQLKEIYDKYTYEPEENFFTSTKIDLKPKHDLVAIKNRLSKQPISNTPNQMKKQSLMQKLNINVGINTGRKTIQQFSTEATVVDKQEQIVKLQQKKKDFLQSNQQQQQISFKKKKRKFALGNILCTLPKNLREQEAQFFLSNFQVNPVFTYDNIYLTQRYVNDFTFVENEELLNIAVKIIKAFISEYGSERNFIEREGRLLTREETEESFQNYIAELELEEYLALNFTSNAIAPTSITHSNNGKKSKINICLPIDYSEGRIQGVMHHEIGTHFVRKFNDKFQMWTGKRAVFNLQGSLDTEEGLACINQQLENTIYGKNKLTNRLKLKPYLFRPALYYYCCHQIHLRSSQKVHLSINLNSLFRWKYVMRVKRGLINTQDIGGFYKDQVYLRGAVEILKYRRTINFEDLFCGKLALQDVLLISSEIKKIKLNKETSTIKLPTFLKDMELYKKAIDEIARVNFID</sequence>
<gene>
    <name evidence="5" type="primary">Contig16682.g17771</name>
    <name evidence="5" type="ORF">STYLEM_17629</name>
</gene>
<evidence type="ECO:0008006" key="7">
    <source>
        <dbReference type="Google" id="ProtNLM"/>
    </source>
</evidence>
<evidence type="ECO:0000256" key="3">
    <source>
        <dbReference type="ARBA" id="ARBA00022801"/>
    </source>
</evidence>
<evidence type="ECO:0000256" key="2">
    <source>
        <dbReference type="ARBA" id="ARBA00022670"/>
    </source>
</evidence>
<protein>
    <recommendedName>
        <fullName evidence="7">DUF1704 domain containing protein</fullName>
    </recommendedName>
</protein>
<keyword evidence="3" id="KW-0378">Hydrolase</keyword>
<dbReference type="Pfam" id="PF08014">
    <property type="entry name" value="MATCAP"/>
    <property type="match status" value="1"/>
</dbReference>
<keyword evidence="2" id="KW-0645">Protease</keyword>
<dbReference type="EMBL" id="CCKQ01016637">
    <property type="protein sequence ID" value="CDW88508.1"/>
    <property type="molecule type" value="Genomic_DNA"/>
</dbReference>
<name>A0A078B4R2_STYLE</name>
<dbReference type="GO" id="GO:0008237">
    <property type="term" value="F:metallopeptidase activity"/>
    <property type="evidence" value="ECO:0007669"/>
    <property type="project" value="UniProtKB-KW"/>
</dbReference>
<comment type="cofactor">
    <cofactor evidence="1">
        <name>Zn(2+)</name>
        <dbReference type="ChEBI" id="CHEBI:29105"/>
    </cofactor>
</comment>
<dbReference type="GO" id="GO:0006508">
    <property type="term" value="P:proteolysis"/>
    <property type="evidence" value="ECO:0007669"/>
    <property type="project" value="UniProtKB-KW"/>
</dbReference>
<accession>A0A078B4R2</accession>
<reference evidence="5 6" key="1">
    <citation type="submission" date="2014-06" db="EMBL/GenBank/DDBJ databases">
        <authorList>
            <person name="Swart Estienne"/>
        </authorList>
    </citation>
    <scope>NUCLEOTIDE SEQUENCE [LARGE SCALE GENOMIC DNA]</scope>
    <source>
        <strain evidence="5 6">130c</strain>
    </source>
</reference>
<keyword evidence="6" id="KW-1185">Reference proteome</keyword>
<dbReference type="PANTHER" id="PTHR31817:SF0">
    <property type="entry name" value="CHROMOSOME UNDETERMINED SCAFFOLD_67, WHOLE GENOME SHOTGUN SEQUENCE"/>
    <property type="match status" value="1"/>
</dbReference>
<keyword evidence="4" id="KW-0482">Metalloprotease</keyword>
<dbReference type="InParanoid" id="A0A078B4R2"/>
<dbReference type="InterPro" id="IPR012548">
    <property type="entry name" value="MATCAP"/>
</dbReference>